<dbReference type="Proteomes" id="UP000224130">
    <property type="component" value="Unassembled WGS sequence"/>
</dbReference>
<dbReference type="EMBL" id="PDJJ01000001">
    <property type="protein sequence ID" value="PFG41596.1"/>
    <property type="molecule type" value="Genomic_DNA"/>
</dbReference>
<feature type="region of interest" description="Disordered" evidence="1">
    <location>
        <begin position="1"/>
        <end position="28"/>
    </location>
</feature>
<comment type="caution">
    <text evidence="2">The sequence shown here is derived from an EMBL/GenBank/DDBJ whole genome shotgun (WGS) entry which is preliminary data.</text>
</comment>
<name>A0A2A9ESQ1_9MICO</name>
<evidence type="ECO:0000256" key="1">
    <source>
        <dbReference type="SAM" id="MobiDB-lite"/>
    </source>
</evidence>
<keyword evidence="3" id="KW-1185">Reference proteome</keyword>
<gene>
    <name evidence="2" type="ORF">ATJ88_0238</name>
</gene>
<protein>
    <recommendedName>
        <fullName evidence="4">Lipoprotein LprG</fullName>
    </recommendedName>
</protein>
<dbReference type="OrthoDB" id="2988527at2"/>
<evidence type="ECO:0000313" key="3">
    <source>
        <dbReference type="Proteomes" id="UP000224130"/>
    </source>
</evidence>
<organism evidence="2 3">
    <name type="scientific">Isoptericola jiangsuensis</name>
    <dbReference type="NCBI Taxonomy" id="548579"/>
    <lineage>
        <taxon>Bacteria</taxon>
        <taxon>Bacillati</taxon>
        <taxon>Actinomycetota</taxon>
        <taxon>Actinomycetes</taxon>
        <taxon>Micrococcales</taxon>
        <taxon>Promicromonosporaceae</taxon>
        <taxon>Isoptericola</taxon>
    </lineage>
</organism>
<dbReference type="RefSeq" id="WP_098462135.1">
    <property type="nucleotide sequence ID" value="NZ_PDJJ01000001.1"/>
</dbReference>
<evidence type="ECO:0000313" key="2">
    <source>
        <dbReference type="EMBL" id="PFG41596.1"/>
    </source>
</evidence>
<sequence>MTGHDAAPTPAGTPSEEAPDGPAAALPECDGFLLSEGEEIDGRTVGECVAAAMVLAGSGVQRVDSDDGTSSTVSFRWDPDYAMSVDGDQQVVVEGDTGWVRMPGTGWVQADPDSSDPQVVMATGVVDLVRVFSDPRVLAEGFAAAPTWTVVEEAPVPADDAVADVAWRLEPEGGVLPLGDVSVTDYELWLRPDHLGVLARGTSSYAGVSVTTSNTFLSWGGDVDIPDPSAS</sequence>
<proteinExistence type="predicted"/>
<accession>A0A2A9ESQ1</accession>
<dbReference type="AlphaFoldDB" id="A0A2A9ESQ1"/>
<reference evidence="2 3" key="1">
    <citation type="submission" date="2017-10" db="EMBL/GenBank/DDBJ databases">
        <title>Sequencing the genomes of 1000 actinobacteria strains.</title>
        <authorList>
            <person name="Klenk H.-P."/>
        </authorList>
    </citation>
    <scope>NUCLEOTIDE SEQUENCE [LARGE SCALE GENOMIC DNA]</scope>
    <source>
        <strain evidence="2 3">DSM 21863</strain>
    </source>
</reference>
<evidence type="ECO:0008006" key="4">
    <source>
        <dbReference type="Google" id="ProtNLM"/>
    </source>
</evidence>